<feature type="transmembrane region" description="Helical" evidence="1">
    <location>
        <begin position="87"/>
        <end position="109"/>
    </location>
</feature>
<reference evidence="2 3" key="1">
    <citation type="journal article" date="2018" name="Nat. Ecol. Evol.">
        <title>Pezizomycetes genomes reveal the molecular basis of ectomycorrhizal truffle lifestyle.</title>
        <authorList>
            <person name="Murat C."/>
            <person name="Payen T."/>
            <person name="Noel B."/>
            <person name="Kuo A."/>
            <person name="Morin E."/>
            <person name="Chen J."/>
            <person name="Kohler A."/>
            <person name="Krizsan K."/>
            <person name="Balestrini R."/>
            <person name="Da Silva C."/>
            <person name="Montanini B."/>
            <person name="Hainaut M."/>
            <person name="Levati E."/>
            <person name="Barry K.W."/>
            <person name="Belfiori B."/>
            <person name="Cichocki N."/>
            <person name="Clum A."/>
            <person name="Dockter R.B."/>
            <person name="Fauchery L."/>
            <person name="Guy J."/>
            <person name="Iotti M."/>
            <person name="Le Tacon F."/>
            <person name="Lindquist E.A."/>
            <person name="Lipzen A."/>
            <person name="Malagnac F."/>
            <person name="Mello A."/>
            <person name="Molinier V."/>
            <person name="Miyauchi S."/>
            <person name="Poulain J."/>
            <person name="Riccioni C."/>
            <person name="Rubini A."/>
            <person name="Sitrit Y."/>
            <person name="Splivallo R."/>
            <person name="Traeger S."/>
            <person name="Wang M."/>
            <person name="Zifcakova L."/>
            <person name="Wipf D."/>
            <person name="Zambonelli A."/>
            <person name="Paolocci F."/>
            <person name="Nowrousian M."/>
            <person name="Ottonello S."/>
            <person name="Baldrian P."/>
            <person name="Spatafora J.W."/>
            <person name="Henrissat B."/>
            <person name="Nagy L.G."/>
            <person name="Aury J.M."/>
            <person name="Wincker P."/>
            <person name="Grigoriev I.V."/>
            <person name="Bonfante P."/>
            <person name="Martin F.M."/>
        </authorList>
    </citation>
    <scope>NUCLEOTIDE SEQUENCE [LARGE SCALE GENOMIC DNA]</scope>
    <source>
        <strain evidence="2 3">120613-1</strain>
    </source>
</reference>
<evidence type="ECO:0000313" key="3">
    <source>
        <dbReference type="Proteomes" id="UP000276215"/>
    </source>
</evidence>
<protein>
    <submittedName>
        <fullName evidence="2">Uncharacterized protein</fullName>
    </submittedName>
</protein>
<feature type="transmembrane region" description="Helical" evidence="1">
    <location>
        <begin position="51"/>
        <end position="75"/>
    </location>
</feature>
<keyword evidence="3" id="KW-1185">Reference proteome</keyword>
<dbReference type="Proteomes" id="UP000276215">
    <property type="component" value="Unassembled WGS sequence"/>
</dbReference>
<organism evidence="2 3">
    <name type="scientific">Choiromyces venosus 120613-1</name>
    <dbReference type="NCBI Taxonomy" id="1336337"/>
    <lineage>
        <taxon>Eukaryota</taxon>
        <taxon>Fungi</taxon>
        <taxon>Dikarya</taxon>
        <taxon>Ascomycota</taxon>
        <taxon>Pezizomycotina</taxon>
        <taxon>Pezizomycetes</taxon>
        <taxon>Pezizales</taxon>
        <taxon>Tuberaceae</taxon>
        <taxon>Choiromyces</taxon>
    </lineage>
</organism>
<accession>A0A3N4JVK0</accession>
<proteinExistence type="predicted"/>
<keyword evidence="1" id="KW-0472">Membrane</keyword>
<sequence length="127" mass="15078">MPMRDEVKPVFMREQVIWLGEEAGRTFRYIFFSLHFFLFPFTILFQTDSCLFIGIFSFPVCFFLAVFIHPSIFFLQSKEEKRKTCPARILFSLSVIFSLSNFAFIYTAYTVYKVCLFGYLFVTLRCV</sequence>
<dbReference type="EMBL" id="ML120368">
    <property type="protein sequence ID" value="RPB02384.1"/>
    <property type="molecule type" value="Genomic_DNA"/>
</dbReference>
<gene>
    <name evidence="2" type="ORF">L873DRAFT_456758</name>
</gene>
<keyword evidence="1" id="KW-0812">Transmembrane</keyword>
<dbReference type="AlphaFoldDB" id="A0A3N4JVK0"/>
<keyword evidence="1" id="KW-1133">Transmembrane helix</keyword>
<evidence type="ECO:0000313" key="2">
    <source>
        <dbReference type="EMBL" id="RPB02384.1"/>
    </source>
</evidence>
<evidence type="ECO:0000256" key="1">
    <source>
        <dbReference type="SAM" id="Phobius"/>
    </source>
</evidence>
<feature type="transmembrane region" description="Helical" evidence="1">
    <location>
        <begin position="27"/>
        <end position="45"/>
    </location>
</feature>
<name>A0A3N4JVK0_9PEZI</name>